<evidence type="ECO:0000256" key="4">
    <source>
        <dbReference type="ARBA" id="ARBA00023163"/>
    </source>
</evidence>
<dbReference type="EMBL" id="UHFN01000007">
    <property type="protein sequence ID" value="SUN63927.1"/>
    <property type="molecule type" value="Genomic_DNA"/>
</dbReference>
<keyword evidence="7" id="KW-1185">Reference proteome</keyword>
<evidence type="ECO:0000313" key="6">
    <source>
        <dbReference type="EMBL" id="SUN63927.1"/>
    </source>
</evidence>
<feature type="domain" description="HTH LytTR-type" evidence="5">
    <location>
        <begin position="42"/>
        <end position="143"/>
    </location>
</feature>
<dbReference type="GeneID" id="78357919"/>
<dbReference type="InterPro" id="IPR007492">
    <property type="entry name" value="LytTR_DNA-bd_dom"/>
</dbReference>
<organism evidence="6 7">
    <name type="scientific">Streptococcus hyointestinalis</name>
    <dbReference type="NCBI Taxonomy" id="1337"/>
    <lineage>
        <taxon>Bacteria</taxon>
        <taxon>Bacillati</taxon>
        <taxon>Bacillota</taxon>
        <taxon>Bacilli</taxon>
        <taxon>Lactobacillales</taxon>
        <taxon>Streptococcaceae</taxon>
        <taxon>Streptococcus</taxon>
    </lineage>
</organism>
<dbReference type="Gene3D" id="2.40.50.1020">
    <property type="entry name" value="LytTr DNA-binding domain"/>
    <property type="match status" value="1"/>
</dbReference>
<dbReference type="PROSITE" id="PS50930">
    <property type="entry name" value="HTH_LYTTR"/>
    <property type="match status" value="1"/>
</dbReference>
<protein>
    <submittedName>
        <fullName evidence="6">Response regulator</fullName>
    </submittedName>
</protein>
<dbReference type="OrthoDB" id="9808614at2"/>
<gene>
    <name evidence="6" type="ORF">NCTC12224_02697</name>
</gene>
<dbReference type="GO" id="GO:0003677">
    <property type="term" value="F:DNA binding"/>
    <property type="evidence" value="ECO:0007669"/>
    <property type="project" value="UniProtKB-KW"/>
</dbReference>
<reference evidence="6 7" key="1">
    <citation type="submission" date="2018-06" db="EMBL/GenBank/DDBJ databases">
        <authorList>
            <consortium name="Pathogen Informatics"/>
            <person name="Doyle S."/>
        </authorList>
    </citation>
    <scope>NUCLEOTIDE SEQUENCE [LARGE SCALE GENOMIC DNA]</scope>
    <source>
        <strain evidence="6 7">NCTC12224</strain>
    </source>
</reference>
<dbReference type="Pfam" id="PF04397">
    <property type="entry name" value="LytTR"/>
    <property type="match status" value="1"/>
</dbReference>
<keyword evidence="1" id="KW-0963">Cytoplasm</keyword>
<proteinExistence type="predicted"/>
<dbReference type="Proteomes" id="UP000254924">
    <property type="component" value="Unassembled WGS sequence"/>
</dbReference>
<evidence type="ECO:0000256" key="1">
    <source>
        <dbReference type="ARBA" id="ARBA00022490"/>
    </source>
</evidence>
<keyword evidence="2" id="KW-0805">Transcription regulation</keyword>
<dbReference type="RefSeq" id="WP_115271479.1">
    <property type="nucleotide sequence ID" value="NZ_JBNPNB010000011.1"/>
</dbReference>
<sequence>MEVKAAIAKQEKEEVVIYAHQLDEEVETLQKSIKELLTPQLLSVKKKREQYKVQQKAVVRIYRENRKLIIDTLDGYFESHQALRDMKRILSADFIQISQSELINRRHVQRVKITKTGLVELRLVGERTSYSSRRYLKILKEAL</sequence>
<keyword evidence="4" id="KW-0804">Transcription</keyword>
<evidence type="ECO:0000256" key="3">
    <source>
        <dbReference type="ARBA" id="ARBA00023125"/>
    </source>
</evidence>
<dbReference type="GO" id="GO:0000156">
    <property type="term" value="F:phosphorelay response regulator activity"/>
    <property type="evidence" value="ECO:0007669"/>
    <property type="project" value="InterPro"/>
</dbReference>
<evidence type="ECO:0000313" key="7">
    <source>
        <dbReference type="Proteomes" id="UP000254924"/>
    </source>
</evidence>
<dbReference type="SMART" id="SM00850">
    <property type="entry name" value="LytTR"/>
    <property type="match status" value="1"/>
</dbReference>
<dbReference type="AlphaFoldDB" id="A0A380KI54"/>
<accession>A0A380KI54</accession>
<evidence type="ECO:0000259" key="5">
    <source>
        <dbReference type="PROSITE" id="PS50930"/>
    </source>
</evidence>
<dbReference type="InterPro" id="IPR046947">
    <property type="entry name" value="LytR-like"/>
</dbReference>
<keyword evidence="3" id="KW-0238">DNA-binding</keyword>
<dbReference type="PANTHER" id="PTHR37299">
    <property type="entry name" value="TRANSCRIPTIONAL REGULATOR-RELATED"/>
    <property type="match status" value="1"/>
</dbReference>
<name>A0A380KI54_9STRE</name>
<evidence type="ECO:0000256" key="2">
    <source>
        <dbReference type="ARBA" id="ARBA00023015"/>
    </source>
</evidence>
<dbReference type="PANTHER" id="PTHR37299:SF2">
    <property type="entry name" value="HTH LYTTR-TYPE DOMAIN-CONTAINING PROTEIN"/>
    <property type="match status" value="1"/>
</dbReference>